<proteinExistence type="predicted"/>
<name>A0A9W3SHH7_BACTU</name>
<keyword evidence="1" id="KW-0614">Plasmid</keyword>
<dbReference type="RefSeq" id="WP_197389686.1">
    <property type="nucleotide sequence ID" value="NZ_CP015351.1"/>
</dbReference>
<geneLocation type="plasmid" evidence="1 2">
    <name>p150790</name>
</geneLocation>
<evidence type="ECO:0008006" key="3">
    <source>
        <dbReference type="Google" id="ProtNLM"/>
    </source>
</evidence>
<dbReference type="AlphaFoldDB" id="A0A9W3SHH7"/>
<gene>
    <name evidence="1" type="ORF">BT246_64180</name>
</gene>
<dbReference type="EMBL" id="CP015351">
    <property type="protein sequence ID" value="ANS51710.1"/>
    <property type="molecule type" value="Genomic_DNA"/>
</dbReference>
<organism evidence="1 2">
    <name type="scientific">Bacillus thuringiensis</name>
    <dbReference type="NCBI Taxonomy" id="1428"/>
    <lineage>
        <taxon>Bacteria</taxon>
        <taxon>Bacillati</taxon>
        <taxon>Bacillota</taxon>
        <taxon>Bacilli</taxon>
        <taxon>Bacillales</taxon>
        <taxon>Bacillaceae</taxon>
        <taxon>Bacillus</taxon>
        <taxon>Bacillus cereus group</taxon>
    </lineage>
</organism>
<evidence type="ECO:0000313" key="1">
    <source>
        <dbReference type="EMBL" id="ANS51710.1"/>
    </source>
</evidence>
<protein>
    <recommendedName>
        <fullName evidence="3">Phr family secreted Rap phosphatase inhibitor</fullName>
    </recommendedName>
</protein>
<accession>A0A9W3SHH7</accession>
<dbReference type="Proteomes" id="UP000092743">
    <property type="component" value="Plasmid p150790"/>
</dbReference>
<evidence type="ECO:0000313" key="2">
    <source>
        <dbReference type="Proteomes" id="UP000092743"/>
    </source>
</evidence>
<reference evidence="1 2" key="1">
    <citation type="submission" date="2016-04" db="EMBL/GenBank/DDBJ databases">
        <title>High quality genome of the nematocidal Bacillus thuringiensis MYBT18246.</title>
        <authorList>
            <person name="Hollensteiner J."/>
            <person name="Poehlein A."/>
            <person name="Sproeer C."/>
            <person name="Bunk B."/>
            <person name="Rosenstiel P."/>
            <person name="Schulenburg H."/>
            <person name="Liesegang H."/>
        </authorList>
    </citation>
    <scope>NUCLEOTIDE SEQUENCE [LARGE SCALE GENOMIC DNA]</scope>
    <source>
        <strain evidence="1 2">MYBT18246</strain>
        <plasmid evidence="1 2">p150790</plasmid>
    </source>
</reference>
<sequence length="43" mass="4542">MKKLHHKSIGLLVAVALTFSVQTPVSKVVKDLIVQYAHGNGGG</sequence>